<dbReference type="AlphaFoldDB" id="A0A914X3Y6"/>
<feature type="compositionally biased region" description="Basic and acidic residues" evidence="1">
    <location>
        <begin position="63"/>
        <end position="73"/>
    </location>
</feature>
<evidence type="ECO:0000313" key="2">
    <source>
        <dbReference type="Proteomes" id="UP000887566"/>
    </source>
</evidence>
<feature type="compositionally biased region" description="Polar residues" evidence="1">
    <location>
        <begin position="259"/>
        <end position="269"/>
    </location>
</feature>
<accession>A0A914X3Y6</accession>
<evidence type="ECO:0000313" key="3">
    <source>
        <dbReference type="WBParaSite" id="PSAMB.scaffold6324size9726.g28300.t1"/>
    </source>
</evidence>
<dbReference type="Proteomes" id="UP000887566">
    <property type="component" value="Unplaced"/>
</dbReference>
<feature type="compositionally biased region" description="Basic and acidic residues" evidence="1">
    <location>
        <begin position="249"/>
        <end position="258"/>
    </location>
</feature>
<proteinExistence type="predicted"/>
<keyword evidence="2" id="KW-1185">Reference proteome</keyword>
<sequence>MGFAVDGRGAQGRPLLGRFVAESTTTRWTSRSLRSPTSNRPSDRLQRRRPPRPDTGGHVIPPTDRRARNRDDAAAVPVSDGATATSCTCQACKQPCADIWSLMKHVYVAHGLRICQEDLPGGAGVSEEGSSGLLTTIGQSVTSPRVRNHGKQNSKSFSLDSFCSERLKEMAEKAGSTPAPDASGVGSLLSPRSAVDKTPSEANGSLRSPGGELSSPVTTGVKSPRTRSKTRAEVSDTPKRSGSALNADIKPDHDDDQATARSSPVLNGIPTVQNSIQNMWMQPSMLAAMQEYYTKMSLTNISTNAAAAALFAMGTTSTPAVTVSTPALTAAQSAMSPEDPLQRPSSAVVHRSKSSPSDERPTKLPRLSMPIGKPSSTVRADVESPDEGDLCEP</sequence>
<feature type="compositionally biased region" description="Low complexity" evidence="1">
    <location>
        <begin position="26"/>
        <end position="40"/>
    </location>
</feature>
<feature type="region of interest" description="Disordered" evidence="1">
    <location>
        <begin position="331"/>
        <end position="393"/>
    </location>
</feature>
<feature type="compositionally biased region" description="Acidic residues" evidence="1">
    <location>
        <begin position="383"/>
        <end position="393"/>
    </location>
</feature>
<feature type="region of interest" description="Disordered" evidence="1">
    <location>
        <begin position="169"/>
        <end position="269"/>
    </location>
</feature>
<protein>
    <submittedName>
        <fullName evidence="3">C2H2-type domain-containing protein</fullName>
    </submittedName>
</protein>
<feature type="compositionally biased region" description="Basic and acidic residues" evidence="1">
    <location>
        <begin position="230"/>
        <end position="239"/>
    </location>
</feature>
<organism evidence="2 3">
    <name type="scientific">Plectus sambesii</name>
    <dbReference type="NCBI Taxonomy" id="2011161"/>
    <lineage>
        <taxon>Eukaryota</taxon>
        <taxon>Metazoa</taxon>
        <taxon>Ecdysozoa</taxon>
        <taxon>Nematoda</taxon>
        <taxon>Chromadorea</taxon>
        <taxon>Plectida</taxon>
        <taxon>Plectina</taxon>
        <taxon>Plectoidea</taxon>
        <taxon>Plectidae</taxon>
        <taxon>Plectus</taxon>
    </lineage>
</organism>
<reference evidence="3" key="1">
    <citation type="submission" date="2022-11" db="UniProtKB">
        <authorList>
            <consortium name="WormBaseParasite"/>
        </authorList>
    </citation>
    <scope>IDENTIFICATION</scope>
</reference>
<evidence type="ECO:0000256" key="1">
    <source>
        <dbReference type="SAM" id="MobiDB-lite"/>
    </source>
</evidence>
<dbReference type="WBParaSite" id="PSAMB.scaffold6324size9726.g28300.t1">
    <property type="protein sequence ID" value="PSAMB.scaffold6324size9726.g28300.t1"/>
    <property type="gene ID" value="PSAMB.scaffold6324size9726.g28300"/>
</dbReference>
<feature type="region of interest" description="Disordered" evidence="1">
    <location>
        <begin position="136"/>
        <end position="157"/>
    </location>
</feature>
<name>A0A914X3Y6_9BILA</name>
<feature type="region of interest" description="Disordered" evidence="1">
    <location>
        <begin position="26"/>
        <end position="74"/>
    </location>
</feature>
<feature type="compositionally biased region" description="Polar residues" evidence="1">
    <location>
        <begin position="136"/>
        <end position="145"/>
    </location>
</feature>